<dbReference type="SUPFAM" id="SSF57959">
    <property type="entry name" value="Leucine zipper domain"/>
    <property type="match status" value="1"/>
</dbReference>
<dbReference type="GO" id="GO:0001228">
    <property type="term" value="F:DNA-binding transcription activator activity, RNA polymerase II-specific"/>
    <property type="evidence" value="ECO:0007669"/>
    <property type="project" value="TreeGrafter"/>
</dbReference>
<dbReference type="OrthoDB" id="4940293at2759"/>
<reference evidence="5 6" key="2">
    <citation type="journal article" date="2014" name="Proc. Natl. Acad. Sci. U.S.A.">
        <title>Trajectory and genomic determinants of fungal-pathogen speciation and host adaptation.</title>
        <authorList>
            <person name="Hu X."/>
            <person name="Xiao G."/>
            <person name="Zheng P."/>
            <person name="Shang Y."/>
            <person name="Su Y."/>
            <person name="Zhang X."/>
            <person name="Liu X."/>
            <person name="Zhan S."/>
            <person name="St Leger R.J."/>
            <person name="Wang C."/>
        </authorList>
    </citation>
    <scope>GENOME REANNOTATION</scope>
    <source>
        <strain evidence="6">ARSEF 23 / ATCC MYA-3075</strain>
    </source>
</reference>
<name>E9F5Q6_METRA</name>
<dbReference type="EMBL" id="ADNJ02000014">
    <property type="protein sequence ID" value="EFY97059.1"/>
    <property type="molecule type" value="Genomic_DNA"/>
</dbReference>
<dbReference type="RefSeq" id="XP_007823794.1">
    <property type="nucleotide sequence ID" value="XM_007825603.1"/>
</dbReference>
<dbReference type="GO" id="GO:0090575">
    <property type="term" value="C:RNA polymerase II transcription regulator complex"/>
    <property type="evidence" value="ECO:0007669"/>
    <property type="project" value="TreeGrafter"/>
</dbReference>
<dbReference type="Proteomes" id="UP000002498">
    <property type="component" value="Unassembled WGS sequence"/>
</dbReference>
<organism evidence="5 6">
    <name type="scientific">Metarhizium robertsii (strain ARSEF 23 / ATCC MYA-3075)</name>
    <name type="common">Metarhizium anisopliae (strain ARSEF 23)</name>
    <dbReference type="NCBI Taxonomy" id="655844"/>
    <lineage>
        <taxon>Eukaryota</taxon>
        <taxon>Fungi</taxon>
        <taxon>Dikarya</taxon>
        <taxon>Ascomycota</taxon>
        <taxon>Pezizomycotina</taxon>
        <taxon>Sordariomycetes</taxon>
        <taxon>Hypocreomycetidae</taxon>
        <taxon>Hypocreales</taxon>
        <taxon>Clavicipitaceae</taxon>
        <taxon>Metarhizium</taxon>
    </lineage>
</organism>
<reference evidence="5 6" key="1">
    <citation type="journal article" date="2011" name="PLoS Genet.">
        <title>Genome sequencing and comparative transcriptomics of the model entomopathogenic fungi Metarhizium anisopliae and M. acridum.</title>
        <authorList>
            <person name="Gao Q."/>
            <person name="Jin K."/>
            <person name="Ying S.H."/>
            <person name="Zhang Y."/>
            <person name="Xiao G."/>
            <person name="Shang Y."/>
            <person name="Duan Z."/>
            <person name="Hu X."/>
            <person name="Xie X.Q."/>
            <person name="Zhou G."/>
            <person name="Peng G."/>
            <person name="Luo Z."/>
            <person name="Huang W."/>
            <person name="Wang B."/>
            <person name="Fang W."/>
            <person name="Wang S."/>
            <person name="Zhong Y."/>
            <person name="Ma L.J."/>
            <person name="St Leger R.J."/>
            <person name="Zhao G.P."/>
            <person name="Pei Y."/>
            <person name="Feng M.G."/>
            <person name="Xia Y."/>
            <person name="Wang C."/>
        </authorList>
    </citation>
    <scope>NUCLEOTIDE SEQUENCE [LARGE SCALE GENOMIC DNA]</scope>
    <source>
        <strain evidence="6">ARSEF 23 / ATCC MYA-3075</strain>
    </source>
</reference>
<dbReference type="Gene3D" id="1.20.5.170">
    <property type="match status" value="1"/>
</dbReference>
<evidence type="ECO:0000313" key="5">
    <source>
        <dbReference type="EMBL" id="EFY97059.1"/>
    </source>
</evidence>
<comment type="subcellular location">
    <subcellularLocation>
        <location evidence="1">Nucleus</location>
    </subcellularLocation>
</comment>
<dbReference type="PANTHER" id="PTHR40621">
    <property type="entry name" value="TRANSCRIPTION FACTOR KAPC-RELATED"/>
    <property type="match status" value="1"/>
</dbReference>
<dbReference type="AlphaFoldDB" id="E9F5Q6"/>
<evidence type="ECO:0000313" key="6">
    <source>
        <dbReference type="Proteomes" id="UP000002498"/>
    </source>
</evidence>
<feature type="domain" description="BZIP" evidence="4">
    <location>
        <begin position="131"/>
        <end position="146"/>
    </location>
</feature>
<evidence type="ECO:0000256" key="2">
    <source>
        <dbReference type="ARBA" id="ARBA00023242"/>
    </source>
</evidence>
<dbReference type="PANTHER" id="PTHR40621:SF6">
    <property type="entry name" value="AP-1-LIKE TRANSCRIPTION FACTOR YAP1-RELATED"/>
    <property type="match status" value="1"/>
</dbReference>
<dbReference type="KEGG" id="maj:MAA_07605"/>
<keyword evidence="6" id="KW-1185">Reference proteome</keyword>
<dbReference type="InterPro" id="IPR004827">
    <property type="entry name" value="bZIP"/>
</dbReference>
<feature type="compositionally biased region" description="Low complexity" evidence="3">
    <location>
        <begin position="76"/>
        <end position="90"/>
    </location>
</feature>
<evidence type="ECO:0000259" key="4">
    <source>
        <dbReference type="PROSITE" id="PS00036"/>
    </source>
</evidence>
<sequence>MHETNDPMPLKSPWPEFMGFSFPQSLIGQSHKTSGLFQPDEVDAVIEAPGFYLADDLGHLFSGPLPSTDEVAQTPGSSSSSQSSDGCSSGLEDAVACPQSSSRKMVALAPAQPRSPPSAESQLPPGSRYHKRREQNRVAQRAFRRRKEQHLKDLEDKVAVLEATRDRIYAENARLQEDLERATIEHSLLRNLATSSSGFDCADRSDGSMSSVSAPSAEWLASPPQTLHSEPHSLAGLRPRYRGRELNAGQMWEFITGHRLFQEGLADADTIARELRRFVPGNGTGGITEDILTHCIYQSARTAAGGVQLID</sequence>
<dbReference type="PROSITE" id="PS00036">
    <property type="entry name" value="BZIP_BASIC"/>
    <property type="match status" value="1"/>
</dbReference>
<gene>
    <name evidence="5" type="ORF">MAA_07605</name>
</gene>
<dbReference type="SMART" id="SM00338">
    <property type="entry name" value="BRLZ"/>
    <property type="match status" value="1"/>
</dbReference>
<dbReference type="InterPro" id="IPR046347">
    <property type="entry name" value="bZIP_sf"/>
</dbReference>
<evidence type="ECO:0000256" key="1">
    <source>
        <dbReference type="ARBA" id="ARBA00004123"/>
    </source>
</evidence>
<proteinExistence type="predicted"/>
<dbReference type="GeneID" id="19261891"/>
<dbReference type="CDD" id="cd14688">
    <property type="entry name" value="bZIP_YAP"/>
    <property type="match status" value="1"/>
</dbReference>
<feature type="region of interest" description="Disordered" evidence="3">
    <location>
        <begin position="64"/>
        <end position="146"/>
    </location>
</feature>
<accession>E9F5Q6</accession>
<evidence type="ECO:0000256" key="3">
    <source>
        <dbReference type="SAM" id="MobiDB-lite"/>
    </source>
</evidence>
<dbReference type="GO" id="GO:0000976">
    <property type="term" value="F:transcription cis-regulatory region binding"/>
    <property type="evidence" value="ECO:0007669"/>
    <property type="project" value="InterPro"/>
</dbReference>
<dbReference type="Pfam" id="PF00170">
    <property type="entry name" value="bZIP_1"/>
    <property type="match status" value="1"/>
</dbReference>
<dbReference type="InterPro" id="IPR050936">
    <property type="entry name" value="AP-1-like"/>
</dbReference>
<dbReference type="HOGENOM" id="CLU_909381_0_0_1"/>
<keyword evidence="2" id="KW-0539">Nucleus</keyword>
<protein>
    <submittedName>
        <fullName evidence="5">Basic-leucine zipper (BZIP) transcription factor</fullName>
    </submittedName>
</protein>
<comment type="caution">
    <text evidence="5">The sequence shown here is derived from an EMBL/GenBank/DDBJ whole genome shotgun (WGS) entry which is preliminary data.</text>
</comment>